<evidence type="ECO:0000256" key="1">
    <source>
        <dbReference type="SAM" id="SignalP"/>
    </source>
</evidence>
<keyword evidence="1" id="KW-0732">Signal</keyword>
<accession>A0AA38VRX1</accession>
<proteinExistence type="predicted"/>
<dbReference type="AlphaFoldDB" id="A0AA38VRX1"/>
<feature type="chain" id="PRO_5041206694" description="AA1-like domain-containing protein" evidence="1">
    <location>
        <begin position="17"/>
        <end position="149"/>
    </location>
</feature>
<evidence type="ECO:0008006" key="4">
    <source>
        <dbReference type="Google" id="ProtNLM"/>
    </source>
</evidence>
<dbReference type="Proteomes" id="UP001174691">
    <property type="component" value="Unassembled WGS sequence"/>
</dbReference>
<protein>
    <recommendedName>
        <fullName evidence="4">AA1-like domain-containing protein</fullName>
    </recommendedName>
</protein>
<evidence type="ECO:0000313" key="2">
    <source>
        <dbReference type="EMBL" id="KAJ9160937.1"/>
    </source>
</evidence>
<dbReference type="EMBL" id="JANBVN010000029">
    <property type="protein sequence ID" value="KAJ9160937.1"/>
    <property type="molecule type" value="Genomic_DNA"/>
</dbReference>
<feature type="signal peptide" evidence="1">
    <location>
        <begin position="1"/>
        <end position="16"/>
    </location>
</feature>
<evidence type="ECO:0000313" key="3">
    <source>
        <dbReference type="Proteomes" id="UP001174691"/>
    </source>
</evidence>
<comment type="caution">
    <text evidence="2">The sequence shown here is derived from an EMBL/GenBank/DDBJ whole genome shotgun (WGS) entry which is preliminary data.</text>
</comment>
<sequence length="149" mass="16008">MTLVLLIVALIGDCLGLQNDDECVTRSFAIHNLTALSPQVVIDSSDPNNNAVVFQLFNPITAVSGECAAHGAILAPDRETGDTDVWYSCFVESRDPSIAVQFQYDSAVNQLTVNETWICEEDEEGGTFQCVFEATILGSVGAAALTKTF</sequence>
<name>A0AA38VRX1_9PEZI</name>
<keyword evidence="3" id="KW-1185">Reference proteome</keyword>
<organism evidence="2 3">
    <name type="scientific">Coniochaeta hoffmannii</name>
    <dbReference type="NCBI Taxonomy" id="91930"/>
    <lineage>
        <taxon>Eukaryota</taxon>
        <taxon>Fungi</taxon>
        <taxon>Dikarya</taxon>
        <taxon>Ascomycota</taxon>
        <taxon>Pezizomycotina</taxon>
        <taxon>Sordariomycetes</taxon>
        <taxon>Sordariomycetidae</taxon>
        <taxon>Coniochaetales</taxon>
        <taxon>Coniochaetaceae</taxon>
        <taxon>Coniochaeta</taxon>
    </lineage>
</organism>
<reference evidence="2" key="1">
    <citation type="submission" date="2022-07" db="EMBL/GenBank/DDBJ databases">
        <title>Fungi with potential for degradation of polypropylene.</title>
        <authorList>
            <person name="Gostincar C."/>
        </authorList>
    </citation>
    <scope>NUCLEOTIDE SEQUENCE</scope>
    <source>
        <strain evidence="2">EXF-13287</strain>
    </source>
</reference>
<gene>
    <name evidence="2" type="ORF">NKR19_g2785</name>
</gene>